<dbReference type="RefSeq" id="WP_129893514.1">
    <property type="nucleotide sequence ID" value="NZ_CP035758.1"/>
</dbReference>
<name>A0A4P6K334_KTERU</name>
<gene>
    <name evidence="2" type="ORF">EPA93_43310</name>
</gene>
<dbReference type="EMBL" id="CP035758">
    <property type="protein sequence ID" value="QBD82445.1"/>
    <property type="molecule type" value="Genomic_DNA"/>
</dbReference>
<keyword evidence="3" id="KW-1185">Reference proteome</keyword>
<organism evidence="2 3">
    <name type="scientific">Ktedonosporobacter rubrisoli</name>
    <dbReference type="NCBI Taxonomy" id="2509675"/>
    <lineage>
        <taxon>Bacteria</taxon>
        <taxon>Bacillati</taxon>
        <taxon>Chloroflexota</taxon>
        <taxon>Ktedonobacteria</taxon>
        <taxon>Ktedonobacterales</taxon>
        <taxon>Ktedonosporobacteraceae</taxon>
        <taxon>Ktedonosporobacter</taxon>
    </lineage>
</organism>
<protein>
    <submittedName>
        <fullName evidence="2">Uncharacterized protein</fullName>
    </submittedName>
</protein>
<evidence type="ECO:0000313" key="3">
    <source>
        <dbReference type="Proteomes" id="UP000290365"/>
    </source>
</evidence>
<feature type="region of interest" description="Disordered" evidence="1">
    <location>
        <begin position="220"/>
        <end position="250"/>
    </location>
</feature>
<dbReference type="Proteomes" id="UP000290365">
    <property type="component" value="Chromosome"/>
</dbReference>
<accession>A0A4P6K334</accession>
<dbReference type="KEGG" id="kbs:EPA93_43310"/>
<proteinExistence type="predicted"/>
<evidence type="ECO:0000313" key="2">
    <source>
        <dbReference type="EMBL" id="QBD82445.1"/>
    </source>
</evidence>
<evidence type="ECO:0000256" key="1">
    <source>
        <dbReference type="SAM" id="MobiDB-lite"/>
    </source>
</evidence>
<sequence>MKMREDVPPPLGPIFHNWVLEAWRPTEEPVQVTWTTFNQIEQAYASLYGKIRDRQLLFKQVQVLLEDIPRPKEIFLPYNKALPALPPELHNWVVYMLRPDQRTTLPLPKYLEEARKAYVELYGREPKNIVEFNRQISNILTSTYRSQSFTHATEAKLPIAPLPKELREWIYAAYRPHEEQRFLTLHRFEEIVKKHRDLYGKDPKDLLSFIQQCRKEFPQPVKHQVEEHPRKFITRDRDPSRDPFDRGGRL</sequence>
<dbReference type="AlphaFoldDB" id="A0A4P6K334"/>
<reference evidence="2 3" key="1">
    <citation type="submission" date="2019-01" db="EMBL/GenBank/DDBJ databases">
        <title>Ktedonosporobacter rubrisoli SCAWS-G2.</title>
        <authorList>
            <person name="Huang Y."/>
            <person name="Yan B."/>
        </authorList>
    </citation>
    <scope>NUCLEOTIDE SEQUENCE [LARGE SCALE GENOMIC DNA]</scope>
    <source>
        <strain evidence="2 3">SCAWS-G2</strain>
    </source>
</reference>